<comment type="similarity">
    <text evidence="2 9">Belongs to the MGMT family.</text>
</comment>
<evidence type="ECO:0000259" key="10">
    <source>
        <dbReference type="Pfam" id="PF01035"/>
    </source>
</evidence>
<proteinExistence type="inferred from homology"/>
<dbReference type="PANTHER" id="PTHR10815:SF5">
    <property type="entry name" value="METHYLATED-DNA--PROTEIN-CYSTEINE METHYLTRANSFERASE"/>
    <property type="match status" value="1"/>
</dbReference>
<dbReference type="InterPro" id="IPR036388">
    <property type="entry name" value="WH-like_DNA-bd_sf"/>
</dbReference>
<dbReference type="PROSITE" id="PS00374">
    <property type="entry name" value="MGMT"/>
    <property type="match status" value="1"/>
</dbReference>
<keyword evidence="12" id="KW-1185">Reference proteome</keyword>
<protein>
    <recommendedName>
        <fullName evidence="9">Methylated-DNA--protein-cysteine methyltransferase</fullName>
        <ecNumber evidence="9">2.1.1.63</ecNumber>
    </recommendedName>
    <alternativeName>
        <fullName evidence="9">6-O-methylguanine-DNA methyltransferase</fullName>
        <shortName evidence="9">MGMT</shortName>
    </alternativeName>
    <alternativeName>
        <fullName evidence="9">O-6-methylguanine-DNA-alkyltransferase</fullName>
    </alternativeName>
</protein>
<keyword evidence="7 9" id="KW-0234">DNA repair</keyword>
<keyword evidence="6 9" id="KW-0227">DNA damage</keyword>
<dbReference type="PANTHER" id="PTHR10815">
    <property type="entry name" value="METHYLATED-DNA--PROTEIN-CYSTEINE METHYLTRANSFERASE"/>
    <property type="match status" value="1"/>
</dbReference>
<evidence type="ECO:0000256" key="8">
    <source>
        <dbReference type="ARBA" id="ARBA00049348"/>
    </source>
</evidence>
<dbReference type="GO" id="GO:0003908">
    <property type="term" value="F:methylated-DNA-[protein]-cysteine S-methyltransferase activity"/>
    <property type="evidence" value="ECO:0007669"/>
    <property type="project" value="UniProtKB-UniRule"/>
</dbReference>
<dbReference type="SUPFAM" id="SSF53155">
    <property type="entry name" value="Methylated DNA-protein cysteine methyltransferase domain"/>
    <property type="match status" value="1"/>
</dbReference>
<organism evidence="11 12">
    <name type="scientific">Methanobrevibacter millerae</name>
    <dbReference type="NCBI Taxonomy" id="230361"/>
    <lineage>
        <taxon>Archaea</taxon>
        <taxon>Methanobacteriati</taxon>
        <taxon>Methanobacteriota</taxon>
        <taxon>Methanomada group</taxon>
        <taxon>Methanobacteria</taxon>
        <taxon>Methanobacteriales</taxon>
        <taxon>Methanobacteriaceae</taxon>
        <taxon>Methanobrevibacter</taxon>
    </lineage>
</organism>
<dbReference type="Pfam" id="PF01035">
    <property type="entry name" value="DNA_binding_1"/>
    <property type="match status" value="1"/>
</dbReference>
<dbReference type="SUPFAM" id="SSF46767">
    <property type="entry name" value="Methylated DNA-protein cysteine methyltransferase, C-terminal domain"/>
    <property type="match status" value="1"/>
</dbReference>
<feature type="domain" description="Methylated-DNA-[protein]-cysteine S-methyltransferase DNA binding" evidence="10">
    <location>
        <begin position="66"/>
        <end position="147"/>
    </location>
</feature>
<dbReference type="GO" id="GO:0032259">
    <property type="term" value="P:methylation"/>
    <property type="evidence" value="ECO:0007669"/>
    <property type="project" value="UniProtKB-KW"/>
</dbReference>
<comment type="function">
    <text evidence="9">Involved in the cellular defense against the biological effects of O6-methylguanine (O6-MeG) and O4-methylthymine (O4-MeT) in DNA. Repairs the methylated nucleobase in DNA by stoichiometrically transferring the methyl group to a cysteine residue in the enzyme. This is a suicide reaction: the enzyme is irreversibly inactivated.</text>
</comment>
<keyword evidence="4 9" id="KW-0489">Methyltransferase</keyword>
<dbReference type="FunFam" id="1.10.10.10:FF:000214">
    <property type="entry name" value="Methylated-DNA--protein-cysteine methyltransferase"/>
    <property type="match status" value="1"/>
</dbReference>
<dbReference type="AlphaFoldDB" id="A0A1G5UTX3"/>
<dbReference type="InterPro" id="IPR014048">
    <property type="entry name" value="MethylDNA_cys_MeTrfase_DNA-bd"/>
</dbReference>
<accession>A0A1G5UTX3</accession>
<dbReference type="GO" id="GO:0005737">
    <property type="term" value="C:cytoplasm"/>
    <property type="evidence" value="ECO:0007669"/>
    <property type="project" value="UniProtKB-SubCell"/>
</dbReference>
<dbReference type="Gene3D" id="3.30.160.70">
    <property type="entry name" value="Methylated DNA-protein cysteine methyltransferase domain"/>
    <property type="match status" value="1"/>
</dbReference>
<dbReference type="InterPro" id="IPR036217">
    <property type="entry name" value="MethylDNA_cys_MeTrfase_DNAb"/>
</dbReference>
<dbReference type="EMBL" id="FMXB01000001">
    <property type="protein sequence ID" value="SDA37071.1"/>
    <property type="molecule type" value="Genomic_DNA"/>
</dbReference>
<evidence type="ECO:0000256" key="4">
    <source>
        <dbReference type="ARBA" id="ARBA00022603"/>
    </source>
</evidence>
<dbReference type="Proteomes" id="UP000323439">
    <property type="component" value="Unassembled WGS sequence"/>
</dbReference>
<dbReference type="InterPro" id="IPR001497">
    <property type="entry name" value="MethylDNA_cys_MeTrfase_AS"/>
</dbReference>
<evidence type="ECO:0000256" key="9">
    <source>
        <dbReference type="HAMAP-Rule" id="MF_00772"/>
    </source>
</evidence>
<comment type="catalytic activity">
    <reaction evidence="8 9">
        <text>a 6-O-methyl-2'-deoxyguanosine in DNA + L-cysteinyl-[protein] = S-methyl-L-cysteinyl-[protein] + a 2'-deoxyguanosine in DNA</text>
        <dbReference type="Rhea" id="RHEA:24000"/>
        <dbReference type="Rhea" id="RHEA-COMP:10131"/>
        <dbReference type="Rhea" id="RHEA-COMP:10132"/>
        <dbReference type="Rhea" id="RHEA-COMP:11367"/>
        <dbReference type="Rhea" id="RHEA-COMP:11368"/>
        <dbReference type="ChEBI" id="CHEBI:29950"/>
        <dbReference type="ChEBI" id="CHEBI:82612"/>
        <dbReference type="ChEBI" id="CHEBI:85445"/>
        <dbReference type="ChEBI" id="CHEBI:85448"/>
        <dbReference type="EC" id="2.1.1.63"/>
    </reaction>
</comment>
<evidence type="ECO:0000313" key="11">
    <source>
        <dbReference type="EMBL" id="SDA37071.1"/>
    </source>
</evidence>
<evidence type="ECO:0000313" key="12">
    <source>
        <dbReference type="Proteomes" id="UP000323439"/>
    </source>
</evidence>
<keyword evidence="3 9" id="KW-0963">Cytoplasm</keyword>
<evidence type="ECO:0000256" key="7">
    <source>
        <dbReference type="ARBA" id="ARBA00023204"/>
    </source>
</evidence>
<feature type="active site" description="Nucleophile; methyl group acceptor" evidence="9">
    <location>
        <position position="119"/>
    </location>
</feature>
<dbReference type="InterPro" id="IPR036631">
    <property type="entry name" value="MGMT_N_sf"/>
</dbReference>
<comment type="miscellaneous">
    <text evidence="9">This enzyme catalyzes only one turnover and therefore is not strictly catalytic. According to one definition, an enzyme is a biocatalyst that acts repeatedly and over many reaction cycles.</text>
</comment>
<keyword evidence="5 9" id="KW-0808">Transferase</keyword>
<dbReference type="Gene3D" id="1.10.10.10">
    <property type="entry name" value="Winged helix-like DNA-binding domain superfamily/Winged helix DNA-binding domain"/>
    <property type="match status" value="1"/>
</dbReference>
<dbReference type="HAMAP" id="MF_00772">
    <property type="entry name" value="OGT"/>
    <property type="match status" value="1"/>
</dbReference>
<dbReference type="InterPro" id="IPR023546">
    <property type="entry name" value="MGMT"/>
</dbReference>
<dbReference type="GO" id="GO:0006307">
    <property type="term" value="P:DNA alkylation repair"/>
    <property type="evidence" value="ECO:0007669"/>
    <property type="project" value="UniProtKB-UniRule"/>
</dbReference>
<comment type="catalytic activity">
    <reaction evidence="1 9">
        <text>a 4-O-methyl-thymidine in DNA + L-cysteinyl-[protein] = a thymidine in DNA + S-methyl-L-cysteinyl-[protein]</text>
        <dbReference type="Rhea" id="RHEA:53428"/>
        <dbReference type="Rhea" id="RHEA-COMP:10131"/>
        <dbReference type="Rhea" id="RHEA-COMP:10132"/>
        <dbReference type="Rhea" id="RHEA-COMP:13555"/>
        <dbReference type="Rhea" id="RHEA-COMP:13556"/>
        <dbReference type="ChEBI" id="CHEBI:29950"/>
        <dbReference type="ChEBI" id="CHEBI:82612"/>
        <dbReference type="ChEBI" id="CHEBI:137386"/>
        <dbReference type="ChEBI" id="CHEBI:137387"/>
        <dbReference type="EC" id="2.1.1.63"/>
    </reaction>
</comment>
<gene>
    <name evidence="9" type="primary">ogt</name>
    <name evidence="11" type="ORF">SAMN02910315_00034</name>
</gene>
<dbReference type="CDD" id="cd06445">
    <property type="entry name" value="ATase"/>
    <property type="match status" value="1"/>
</dbReference>
<reference evidence="11 12" key="1">
    <citation type="submission" date="2016-10" db="EMBL/GenBank/DDBJ databases">
        <authorList>
            <person name="Varghese N."/>
            <person name="Submissions S."/>
        </authorList>
    </citation>
    <scope>NUCLEOTIDE SEQUENCE [LARGE SCALE GENOMIC DNA]</scope>
    <source>
        <strain evidence="11 12">DSM 16643</strain>
    </source>
</reference>
<name>A0A1G5UTX3_9EURY</name>
<dbReference type="NCBIfam" id="TIGR00589">
    <property type="entry name" value="ogt"/>
    <property type="match status" value="1"/>
</dbReference>
<evidence type="ECO:0000256" key="2">
    <source>
        <dbReference type="ARBA" id="ARBA00008711"/>
    </source>
</evidence>
<evidence type="ECO:0000256" key="5">
    <source>
        <dbReference type="ARBA" id="ARBA00022679"/>
    </source>
</evidence>
<sequence length="149" mass="16743">MLLASKNNKLIGAWFEGQKYYLANINENIIEKEDEILIKTVNWLDDYFKGNKPSINGLDLAPEGSDFRLKVWEILREIPYGETITYGEIAKRISKEGKMSAQAVGGAVAHNPISIIIPCHRVVGANGKLTGYAGGIDRKRFLLEHEKKR</sequence>
<evidence type="ECO:0000256" key="1">
    <source>
        <dbReference type="ARBA" id="ARBA00001286"/>
    </source>
</evidence>
<dbReference type="EC" id="2.1.1.63" evidence="9"/>
<evidence type="ECO:0000256" key="3">
    <source>
        <dbReference type="ARBA" id="ARBA00022490"/>
    </source>
</evidence>
<evidence type="ECO:0000256" key="6">
    <source>
        <dbReference type="ARBA" id="ARBA00022763"/>
    </source>
</evidence>
<comment type="subcellular location">
    <subcellularLocation>
        <location evidence="9">Cytoplasm</location>
    </subcellularLocation>
</comment>